<keyword evidence="1 4" id="KW-0349">Heme</keyword>
<keyword evidence="2 4" id="KW-0479">Metal-binding</keyword>
<dbReference type="InterPro" id="IPR009056">
    <property type="entry name" value="Cyt_c-like_dom"/>
</dbReference>
<feature type="compositionally biased region" description="Basic and acidic residues" evidence="5">
    <location>
        <begin position="277"/>
        <end position="298"/>
    </location>
</feature>
<dbReference type="KEGG" id="mri:Mal4_16380"/>
<dbReference type="Pfam" id="PF00034">
    <property type="entry name" value="Cytochrom_C"/>
    <property type="match status" value="1"/>
</dbReference>
<organism evidence="7 8">
    <name type="scientific">Maioricimonas rarisocia</name>
    <dbReference type="NCBI Taxonomy" id="2528026"/>
    <lineage>
        <taxon>Bacteria</taxon>
        <taxon>Pseudomonadati</taxon>
        <taxon>Planctomycetota</taxon>
        <taxon>Planctomycetia</taxon>
        <taxon>Planctomycetales</taxon>
        <taxon>Planctomycetaceae</taxon>
        <taxon>Maioricimonas</taxon>
    </lineage>
</organism>
<dbReference type="GO" id="GO:0009055">
    <property type="term" value="F:electron transfer activity"/>
    <property type="evidence" value="ECO:0007669"/>
    <property type="project" value="InterPro"/>
</dbReference>
<evidence type="ECO:0000313" key="7">
    <source>
        <dbReference type="EMBL" id="QDU37328.1"/>
    </source>
</evidence>
<dbReference type="Pfam" id="PF21342">
    <property type="entry name" value="SoxA-TsdA_cyt-c"/>
    <property type="match status" value="1"/>
</dbReference>
<dbReference type="InterPro" id="IPR036909">
    <property type="entry name" value="Cyt_c-like_dom_sf"/>
</dbReference>
<sequence>MRKGPAQLEPDSVQGGNMTVQIRLMLIALFAVAASGLMTTLDNLPAAEPPETPSPPDLETDLPPGPLGETIRLGREIVENTGTHPLSREYVGNALTCSSCHLDAGTDPQAATFLGSALAYPAWSPREQRVITLEDRSLNCFMRSMNGTRPPNGSRVSVAITAYITWLSQGQAMRMNPDKPLGPHSTRQLNVDPANADAKRGRQLYMDRCADCHGSDGLGSDDGPPVWGPQSYNDGAGLARIPKLTDWLKAAMPLGDPNLTTQEALDIAAFVNSHPRPKFELEKHLPPPERRGEYNAEH</sequence>
<dbReference type="PANTHER" id="PTHR35008:SF4">
    <property type="entry name" value="BLL4482 PROTEIN"/>
    <property type="match status" value="1"/>
</dbReference>
<keyword evidence="3 4" id="KW-0408">Iron</keyword>
<accession>A0A517Z4B6</accession>
<name>A0A517Z4B6_9PLAN</name>
<dbReference type="GO" id="GO:0046872">
    <property type="term" value="F:metal ion binding"/>
    <property type="evidence" value="ECO:0007669"/>
    <property type="project" value="UniProtKB-KW"/>
</dbReference>
<dbReference type="GO" id="GO:0020037">
    <property type="term" value="F:heme binding"/>
    <property type="evidence" value="ECO:0007669"/>
    <property type="project" value="InterPro"/>
</dbReference>
<evidence type="ECO:0000313" key="8">
    <source>
        <dbReference type="Proteomes" id="UP000320496"/>
    </source>
</evidence>
<dbReference type="SUPFAM" id="SSF46626">
    <property type="entry name" value="Cytochrome c"/>
    <property type="match status" value="2"/>
</dbReference>
<feature type="region of interest" description="Disordered" evidence="5">
    <location>
        <begin position="275"/>
        <end position="298"/>
    </location>
</feature>
<dbReference type="PROSITE" id="PS51007">
    <property type="entry name" value="CYTC"/>
    <property type="match status" value="1"/>
</dbReference>
<dbReference type="Proteomes" id="UP000320496">
    <property type="component" value="Chromosome"/>
</dbReference>
<dbReference type="AlphaFoldDB" id="A0A517Z4B6"/>
<dbReference type="InterPro" id="IPR051459">
    <property type="entry name" value="Cytochrome_c-type_DH"/>
</dbReference>
<dbReference type="EMBL" id="CP036275">
    <property type="protein sequence ID" value="QDU37328.1"/>
    <property type="molecule type" value="Genomic_DNA"/>
</dbReference>
<keyword evidence="8" id="KW-1185">Reference proteome</keyword>
<feature type="domain" description="Cytochrome c" evidence="6">
    <location>
        <begin position="196"/>
        <end position="275"/>
    </location>
</feature>
<protein>
    <submittedName>
        <fullName evidence="7">Cytochrome c</fullName>
    </submittedName>
</protein>
<feature type="region of interest" description="Disordered" evidence="5">
    <location>
        <begin position="43"/>
        <end position="65"/>
    </location>
</feature>
<evidence type="ECO:0000256" key="2">
    <source>
        <dbReference type="ARBA" id="ARBA00022723"/>
    </source>
</evidence>
<proteinExistence type="predicted"/>
<gene>
    <name evidence="7" type="ORF">Mal4_16380</name>
</gene>
<evidence type="ECO:0000256" key="1">
    <source>
        <dbReference type="ARBA" id="ARBA00022617"/>
    </source>
</evidence>
<evidence type="ECO:0000259" key="6">
    <source>
        <dbReference type="PROSITE" id="PS51007"/>
    </source>
</evidence>
<reference evidence="7 8" key="1">
    <citation type="submission" date="2019-02" db="EMBL/GenBank/DDBJ databases">
        <title>Deep-cultivation of Planctomycetes and their phenomic and genomic characterization uncovers novel biology.</title>
        <authorList>
            <person name="Wiegand S."/>
            <person name="Jogler M."/>
            <person name="Boedeker C."/>
            <person name="Pinto D."/>
            <person name="Vollmers J."/>
            <person name="Rivas-Marin E."/>
            <person name="Kohn T."/>
            <person name="Peeters S.H."/>
            <person name="Heuer A."/>
            <person name="Rast P."/>
            <person name="Oberbeckmann S."/>
            <person name="Bunk B."/>
            <person name="Jeske O."/>
            <person name="Meyerdierks A."/>
            <person name="Storesund J.E."/>
            <person name="Kallscheuer N."/>
            <person name="Luecker S."/>
            <person name="Lage O.M."/>
            <person name="Pohl T."/>
            <person name="Merkel B.J."/>
            <person name="Hornburger P."/>
            <person name="Mueller R.-W."/>
            <person name="Bruemmer F."/>
            <person name="Labrenz M."/>
            <person name="Spormann A.M."/>
            <person name="Op den Camp H."/>
            <person name="Overmann J."/>
            <person name="Amann R."/>
            <person name="Jetten M.S.M."/>
            <person name="Mascher T."/>
            <person name="Medema M.H."/>
            <person name="Devos D.P."/>
            <person name="Kaster A.-K."/>
            <person name="Ovreas L."/>
            <person name="Rohde M."/>
            <person name="Galperin M.Y."/>
            <person name="Jogler C."/>
        </authorList>
    </citation>
    <scope>NUCLEOTIDE SEQUENCE [LARGE SCALE GENOMIC DNA]</scope>
    <source>
        <strain evidence="7 8">Mal4</strain>
    </source>
</reference>
<evidence type="ECO:0000256" key="5">
    <source>
        <dbReference type="SAM" id="MobiDB-lite"/>
    </source>
</evidence>
<dbReference type="PANTHER" id="PTHR35008">
    <property type="entry name" value="BLL4482 PROTEIN-RELATED"/>
    <property type="match status" value="1"/>
</dbReference>
<feature type="compositionally biased region" description="Pro residues" evidence="5">
    <location>
        <begin position="47"/>
        <end position="56"/>
    </location>
</feature>
<evidence type="ECO:0000256" key="3">
    <source>
        <dbReference type="ARBA" id="ARBA00023004"/>
    </source>
</evidence>
<evidence type="ECO:0000256" key="4">
    <source>
        <dbReference type="PROSITE-ProRule" id="PRU00433"/>
    </source>
</evidence>
<dbReference type="Gene3D" id="1.10.760.10">
    <property type="entry name" value="Cytochrome c-like domain"/>
    <property type="match status" value="2"/>
</dbReference>